<evidence type="ECO:0000313" key="3">
    <source>
        <dbReference type="Proteomes" id="UP000604661"/>
    </source>
</evidence>
<sequence>MDAIRLSKSTVRQNSFPFLNSSDATVIVGDRNLTIEEVISVARYGAQVRLTDDLEKLANVQASCDFIHHAVESGDPIYGVTTGFGGMANVVISPESAALLQNNLMWYHKVGAGKKLPLADVRAAMLLRANSHITGASGIRLELIKRMLVFLNAGVTPDICEFGSIGASGDLTPLAYITGALIGLNSSYTVDFNGEEMDALTALKKLGLEPLQLLPKEGLAMMNGTSVMTGIAANCVQSTRILLALSVATHALAIQGLSGTNQSFHPFIHKLKPHSGQVWTASQMLDLLAGSHLIRDELDGSHDYRNEHPIQDRYSLRCLAQYMGPIVDGIEEIAKQVEIEINSVTDNPLIDVENQASYHGGNFLGQYIGVGMDRLRYYIGMLAKHLDVQIAYLVAPEFNNGLSPSLVGNQQRRVNMGLKGLQITGNSIMPLLTFYGNSIADRYATHAEQYNQNINSQGFASANLARTSVEVFQQYMAVALIFAVQSVDLRTYTIAGHYDARTTLSPATRDLYMAVRNVVERSPSEERPYIWDDNEQALDLHISKIADDIAHGGEIVTAVSRILSSFQEIRK</sequence>
<evidence type="ECO:0000256" key="1">
    <source>
        <dbReference type="ARBA" id="ARBA00023239"/>
    </source>
</evidence>
<proteinExistence type="predicted"/>
<dbReference type="Pfam" id="PF00221">
    <property type="entry name" value="Lyase_aromatic"/>
    <property type="match status" value="1"/>
</dbReference>
<dbReference type="GO" id="GO:0016829">
    <property type="term" value="F:lyase activity"/>
    <property type="evidence" value="ECO:0007669"/>
    <property type="project" value="UniProtKB-KW"/>
</dbReference>
<dbReference type="CDD" id="cd00332">
    <property type="entry name" value="PAL-HAL"/>
    <property type="match status" value="1"/>
</dbReference>
<dbReference type="InterPro" id="IPR024083">
    <property type="entry name" value="Fumarase/histidase_N"/>
</dbReference>
<dbReference type="EMBL" id="JACJTE010000075">
    <property type="protein sequence ID" value="MBD2565248.1"/>
    <property type="molecule type" value="Genomic_DNA"/>
</dbReference>
<dbReference type="PANTHER" id="PTHR10362">
    <property type="entry name" value="HISTIDINE AMMONIA-LYASE"/>
    <property type="match status" value="1"/>
</dbReference>
<gene>
    <name evidence="2" type="ORF">H6G95_32675</name>
</gene>
<dbReference type="Gene3D" id="1.20.200.10">
    <property type="entry name" value="Fumarase/aspartase (Central domain)"/>
    <property type="match status" value="1"/>
</dbReference>
<dbReference type="Gene3D" id="1.10.275.10">
    <property type="entry name" value="Fumarase/aspartase (N-terminal domain)"/>
    <property type="match status" value="1"/>
</dbReference>
<dbReference type="InterPro" id="IPR001106">
    <property type="entry name" value="Aromatic_Lyase"/>
</dbReference>
<dbReference type="PROSITE" id="PS00488">
    <property type="entry name" value="PAL_HISTIDASE"/>
    <property type="match status" value="1"/>
</dbReference>
<comment type="caution">
    <text evidence="2">The sequence shown here is derived from an EMBL/GenBank/DDBJ whole genome shotgun (WGS) entry which is preliminary data.</text>
</comment>
<dbReference type="RefSeq" id="WP_190899434.1">
    <property type="nucleotide sequence ID" value="NZ_JACJTE010000075.1"/>
</dbReference>
<dbReference type="SUPFAM" id="SSF48557">
    <property type="entry name" value="L-aspartase-like"/>
    <property type="match status" value="1"/>
</dbReference>
<evidence type="ECO:0000313" key="2">
    <source>
        <dbReference type="EMBL" id="MBD2565248.1"/>
    </source>
</evidence>
<protein>
    <submittedName>
        <fullName evidence="2">Aromatic amino acid lyase</fullName>
    </submittedName>
</protein>
<keyword evidence="3" id="KW-1185">Reference proteome</keyword>
<reference evidence="2 3" key="1">
    <citation type="journal article" date="2020" name="ISME J.">
        <title>Comparative genomics reveals insights into cyanobacterial evolution and habitat adaptation.</title>
        <authorList>
            <person name="Chen M.Y."/>
            <person name="Teng W.K."/>
            <person name="Zhao L."/>
            <person name="Hu C.X."/>
            <person name="Zhou Y.K."/>
            <person name="Han B.P."/>
            <person name="Song L.R."/>
            <person name="Shu W.S."/>
        </authorList>
    </citation>
    <scope>NUCLEOTIDE SEQUENCE [LARGE SCALE GENOMIC DNA]</scope>
    <source>
        <strain evidence="2 3">FACHB-391</strain>
    </source>
</reference>
<name>A0ABR8F4Z1_NOSLI</name>
<dbReference type="InterPro" id="IPR022313">
    <property type="entry name" value="Phe/His_NH3-lyase_AS"/>
</dbReference>
<organism evidence="2 3">
    <name type="scientific">Nostoc linckia FACHB-391</name>
    <dbReference type="NCBI Taxonomy" id="2692906"/>
    <lineage>
        <taxon>Bacteria</taxon>
        <taxon>Bacillati</taxon>
        <taxon>Cyanobacteriota</taxon>
        <taxon>Cyanophyceae</taxon>
        <taxon>Nostocales</taxon>
        <taxon>Nostocaceae</taxon>
        <taxon>Nostoc</taxon>
    </lineage>
</organism>
<keyword evidence="1 2" id="KW-0456">Lyase</keyword>
<dbReference type="InterPro" id="IPR008948">
    <property type="entry name" value="L-Aspartase-like"/>
</dbReference>
<accession>A0ABR8F4Z1</accession>
<dbReference type="Proteomes" id="UP000604661">
    <property type="component" value="Unassembled WGS sequence"/>
</dbReference>